<dbReference type="KEGG" id="scn:Solca_0482"/>
<organism evidence="1 2">
    <name type="scientific">Solitalea canadensis (strain ATCC 29591 / DSM 3403 / JCM 21819 / LMG 8368 / NBRC 15130 / NCIMB 12057 / USAM 9D)</name>
    <name type="common">Flexibacter canadensis</name>
    <dbReference type="NCBI Taxonomy" id="929556"/>
    <lineage>
        <taxon>Bacteria</taxon>
        <taxon>Pseudomonadati</taxon>
        <taxon>Bacteroidota</taxon>
        <taxon>Sphingobacteriia</taxon>
        <taxon>Sphingobacteriales</taxon>
        <taxon>Sphingobacteriaceae</taxon>
        <taxon>Solitalea</taxon>
    </lineage>
</organism>
<dbReference type="Proteomes" id="UP000007590">
    <property type="component" value="Chromosome"/>
</dbReference>
<sequence>MIAILLQTFSSWVIVSGYQMNKSFIAAYLCENKNKPQLHCNGQCYLMKNLKKEAQEQEQKANNTLRDKFEINHFVSNSQQNFIDTSYIELTQINFFLQKEPRNISIAIFQPPQV</sequence>
<protein>
    <submittedName>
        <fullName evidence="1">Uncharacterized protein</fullName>
    </submittedName>
</protein>
<dbReference type="HOGENOM" id="CLU_132570_0_0_10"/>
<evidence type="ECO:0000313" key="1">
    <source>
        <dbReference type="EMBL" id="AFD05614.1"/>
    </source>
</evidence>
<evidence type="ECO:0000313" key="2">
    <source>
        <dbReference type="Proteomes" id="UP000007590"/>
    </source>
</evidence>
<dbReference type="AlphaFoldDB" id="H8KT43"/>
<name>H8KT43_SOLCM</name>
<dbReference type="STRING" id="929556.Solca_0482"/>
<keyword evidence="2" id="KW-1185">Reference proteome</keyword>
<reference evidence="1" key="1">
    <citation type="submission" date="2012-02" db="EMBL/GenBank/DDBJ databases">
        <title>The complete genome of Solitalea canadensis DSM 3403.</title>
        <authorList>
            <consortium name="US DOE Joint Genome Institute (JGI-PGF)"/>
            <person name="Lucas S."/>
            <person name="Copeland A."/>
            <person name="Lapidus A."/>
            <person name="Glavina del Rio T."/>
            <person name="Dalin E."/>
            <person name="Tice H."/>
            <person name="Bruce D."/>
            <person name="Goodwin L."/>
            <person name="Pitluck S."/>
            <person name="Peters L."/>
            <person name="Ovchinnikova G."/>
            <person name="Lu M."/>
            <person name="Kyrpides N."/>
            <person name="Mavromatis K."/>
            <person name="Ivanova N."/>
            <person name="Brettin T."/>
            <person name="Detter J.C."/>
            <person name="Han C."/>
            <person name="Larimer F."/>
            <person name="Land M."/>
            <person name="Hauser L."/>
            <person name="Markowitz V."/>
            <person name="Cheng J.-F."/>
            <person name="Hugenholtz P."/>
            <person name="Woyke T."/>
            <person name="Wu D."/>
            <person name="Spring S."/>
            <person name="Schroeder M."/>
            <person name="Kopitz M."/>
            <person name="Brambilla E."/>
            <person name="Klenk H.-P."/>
            <person name="Eisen J.A."/>
        </authorList>
    </citation>
    <scope>NUCLEOTIDE SEQUENCE</scope>
    <source>
        <strain evidence="1">DSM 3403</strain>
    </source>
</reference>
<proteinExistence type="predicted"/>
<dbReference type="EMBL" id="CP003349">
    <property type="protein sequence ID" value="AFD05614.1"/>
    <property type="molecule type" value="Genomic_DNA"/>
</dbReference>
<gene>
    <name evidence="1" type="ordered locus">Solca_0482</name>
</gene>
<dbReference type="eggNOG" id="ENOG5033A7G">
    <property type="taxonomic scope" value="Bacteria"/>
</dbReference>
<accession>H8KT43</accession>